<dbReference type="EMBL" id="SHNN01000001">
    <property type="protein sequence ID" value="MCX2980416.1"/>
    <property type="molecule type" value="Genomic_DNA"/>
</dbReference>
<sequence>MASKQEAPADPLTNARPALRNLLFFQVKLALDAARDFALSPISIIAFLLDLVIRPAAEKSYYLRLMQLGQRSDEIINLFEQHQAAEHYTVDKTLGDVERGVGEALRQRNQK</sequence>
<accession>A0ABT3TF63</accession>
<keyword evidence="2" id="KW-1185">Reference proteome</keyword>
<organism evidence="1 2">
    <name type="scientific">Candidatus Litorirhabdus singularis</name>
    <dbReference type="NCBI Taxonomy" id="2518993"/>
    <lineage>
        <taxon>Bacteria</taxon>
        <taxon>Pseudomonadati</taxon>
        <taxon>Pseudomonadota</taxon>
        <taxon>Gammaproteobacteria</taxon>
        <taxon>Cellvibrionales</taxon>
        <taxon>Halieaceae</taxon>
        <taxon>Candidatus Litorirhabdus</taxon>
    </lineage>
</organism>
<dbReference type="RefSeq" id="WP_279244393.1">
    <property type="nucleotide sequence ID" value="NZ_SHNN01000001.1"/>
</dbReference>
<name>A0ABT3TF63_9GAMM</name>
<dbReference type="Proteomes" id="UP001143362">
    <property type="component" value="Unassembled WGS sequence"/>
</dbReference>
<evidence type="ECO:0000313" key="2">
    <source>
        <dbReference type="Proteomes" id="UP001143362"/>
    </source>
</evidence>
<protein>
    <submittedName>
        <fullName evidence="1">Uncharacterized protein</fullName>
    </submittedName>
</protein>
<evidence type="ECO:0000313" key="1">
    <source>
        <dbReference type="EMBL" id="MCX2980416.1"/>
    </source>
</evidence>
<reference evidence="1" key="1">
    <citation type="submission" date="2019-02" db="EMBL/GenBank/DDBJ databases">
        <authorList>
            <person name="Li S.-H."/>
        </authorList>
    </citation>
    <scope>NUCLEOTIDE SEQUENCE</scope>
    <source>
        <strain evidence="1">IMCC14734</strain>
    </source>
</reference>
<proteinExistence type="predicted"/>
<gene>
    <name evidence="1" type="ORF">EYC98_05960</name>
</gene>
<comment type="caution">
    <text evidence="1">The sequence shown here is derived from an EMBL/GenBank/DDBJ whole genome shotgun (WGS) entry which is preliminary data.</text>
</comment>